<evidence type="ECO:0000313" key="2">
    <source>
        <dbReference type="EMBL" id="HDP79187.1"/>
    </source>
</evidence>
<protein>
    <submittedName>
        <fullName evidence="2">Nucleotidyltransferase family protein</fullName>
    </submittedName>
</protein>
<dbReference type="CDD" id="cd04182">
    <property type="entry name" value="GT_2_like_f"/>
    <property type="match status" value="1"/>
</dbReference>
<dbReference type="PANTHER" id="PTHR43777:SF1">
    <property type="entry name" value="MOLYBDENUM COFACTOR CYTIDYLYLTRANSFERASE"/>
    <property type="match status" value="1"/>
</dbReference>
<comment type="caution">
    <text evidence="2">The sequence shown here is derived from an EMBL/GenBank/DDBJ whole genome shotgun (WGS) entry which is preliminary data.</text>
</comment>
<organism evidence="2">
    <name type="scientific">Mesotoga infera</name>
    <dbReference type="NCBI Taxonomy" id="1236046"/>
    <lineage>
        <taxon>Bacteria</taxon>
        <taxon>Thermotogati</taxon>
        <taxon>Thermotogota</taxon>
        <taxon>Thermotogae</taxon>
        <taxon>Kosmotogales</taxon>
        <taxon>Kosmotogaceae</taxon>
        <taxon>Mesotoga</taxon>
    </lineage>
</organism>
<dbReference type="SUPFAM" id="SSF53448">
    <property type="entry name" value="Nucleotide-diphospho-sugar transferases"/>
    <property type="match status" value="1"/>
</dbReference>
<accession>A0A7C1H9P0</accession>
<sequence length="196" mass="21997">MNSESVALILLAAGESSRFRGEKLLTDFRGKPLLQWSLDNLERVVALEKILVLKPGFEIEKFRTGTFRTVVNEKYSGGISTSIVKGMEECPESCEGIVLSLADMPLITGEDFDRLLHSVRPDDEMVSFVFRGKKGFPTFISKKLFPELSGISGDKGAYQLVRRKLASIREIEGARHNVFDIDVPEKIVHSDHDYSF</sequence>
<dbReference type="Gene3D" id="3.90.550.10">
    <property type="entry name" value="Spore Coat Polysaccharide Biosynthesis Protein SpsA, Chain A"/>
    <property type="match status" value="1"/>
</dbReference>
<dbReference type="AlphaFoldDB" id="A0A7C1H9P0"/>
<dbReference type="GO" id="GO:0016779">
    <property type="term" value="F:nucleotidyltransferase activity"/>
    <property type="evidence" value="ECO:0007669"/>
    <property type="project" value="UniProtKB-ARBA"/>
</dbReference>
<dbReference type="EMBL" id="DSBT01000412">
    <property type="protein sequence ID" value="HDP79187.1"/>
    <property type="molecule type" value="Genomic_DNA"/>
</dbReference>
<feature type="domain" description="MobA-like NTP transferase" evidence="1">
    <location>
        <begin position="9"/>
        <end position="164"/>
    </location>
</feature>
<proteinExistence type="predicted"/>
<dbReference type="Proteomes" id="UP000886198">
    <property type="component" value="Unassembled WGS sequence"/>
</dbReference>
<dbReference type="InterPro" id="IPR029044">
    <property type="entry name" value="Nucleotide-diphossugar_trans"/>
</dbReference>
<dbReference type="Pfam" id="PF12804">
    <property type="entry name" value="NTP_transf_3"/>
    <property type="match status" value="1"/>
</dbReference>
<name>A0A7C1H9P0_9BACT</name>
<reference evidence="2" key="1">
    <citation type="journal article" date="2020" name="mSystems">
        <title>Genome- and Community-Level Interaction Insights into Carbon Utilization and Element Cycling Functions of Hydrothermarchaeota in Hydrothermal Sediment.</title>
        <authorList>
            <person name="Zhou Z."/>
            <person name="Liu Y."/>
            <person name="Xu W."/>
            <person name="Pan J."/>
            <person name="Luo Z.H."/>
            <person name="Li M."/>
        </authorList>
    </citation>
    <scope>NUCLEOTIDE SEQUENCE [LARGE SCALE GENOMIC DNA]</scope>
    <source>
        <strain evidence="2">SpSt-1179</strain>
    </source>
</reference>
<dbReference type="InterPro" id="IPR025877">
    <property type="entry name" value="MobA-like_NTP_Trfase"/>
</dbReference>
<dbReference type="PANTHER" id="PTHR43777">
    <property type="entry name" value="MOLYBDENUM COFACTOR CYTIDYLYLTRANSFERASE"/>
    <property type="match status" value="1"/>
</dbReference>
<gene>
    <name evidence="2" type="ORF">ENN47_13630</name>
</gene>
<evidence type="ECO:0000259" key="1">
    <source>
        <dbReference type="Pfam" id="PF12804"/>
    </source>
</evidence>